<evidence type="ECO:0000313" key="1">
    <source>
        <dbReference type="EMBL" id="KAJ9634609.1"/>
    </source>
</evidence>
<name>A0ACC2YGX1_9PEZI</name>
<gene>
    <name evidence="1" type="ORF">H2199_008892</name>
</gene>
<organism evidence="1 2">
    <name type="scientific">Coniosporium tulheliwenetii</name>
    <dbReference type="NCBI Taxonomy" id="3383036"/>
    <lineage>
        <taxon>Eukaryota</taxon>
        <taxon>Fungi</taxon>
        <taxon>Dikarya</taxon>
        <taxon>Ascomycota</taxon>
        <taxon>Pezizomycotina</taxon>
        <taxon>Dothideomycetes</taxon>
        <taxon>Dothideomycetes incertae sedis</taxon>
        <taxon>Coniosporium</taxon>
    </lineage>
</organism>
<dbReference type="EMBL" id="JAPDRP010000031">
    <property type="protein sequence ID" value="KAJ9634609.1"/>
    <property type="molecule type" value="Genomic_DNA"/>
</dbReference>
<evidence type="ECO:0000313" key="2">
    <source>
        <dbReference type="Proteomes" id="UP001172680"/>
    </source>
</evidence>
<sequence>MPGSPVSTCAPEPNTGALKYFLAHDLKTVQIFNLDKEERNCCICTDAYGEEKPVQLPCGHIMGADCIRAWLSVKERKNKCPVCRYMLFPLEEEVWETDEVNETSHEDHPFWNAPPSSYPDVAALEGRVYPETEWSWITEAIYVRVDATAMSATLDRLSEAAGLRQGVADFGNRQTYEIMVAREAVRAHLQSLDGTSVPIGHLHQVLYKEARHAMKYARRSGFSERLSAKFRKVKGGSFDFPDGPYGFFKLMLRRIINIQRVAAVQAARQ</sequence>
<comment type="caution">
    <text evidence="1">The sequence shown here is derived from an EMBL/GenBank/DDBJ whole genome shotgun (WGS) entry which is preliminary data.</text>
</comment>
<protein>
    <submittedName>
        <fullName evidence="1">Uncharacterized protein</fullName>
    </submittedName>
</protein>
<reference evidence="1" key="1">
    <citation type="submission" date="2022-10" db="EMBL/GenBank/DDBJ databases">
        <title>Culturing micro-colonial fungi from biological soil crusts in the Mojave desert and describing Neophaeococcomyces mojavensis, and introducing the new genera and species Taxawa tesnikishii.</title>
        <authorList>
            <person name="Kurbessoian T."/>
            <person name="Stajich J.E."/>
        </authorList>
    </citation>
    <scope>NUCLEOTIDE SEQUENCE</scope>
    <source>
        <strain evidence="1">JES_115</strain>
    </source>
</reference>
<proteinExistence type="predicted"/>
<dbReference type="Proteomes" id="UP001172680">
    <property type="component" value="Unassembled WGS sequence"/>
</dbReference>
<accession>A0ACC2YGX1</accession>
<keyword evidence="2" id="KW-1185">Reference proteome</keyword>